<name>A0A1A9ZCV1_GLOPL</name>
<evidence type="ECO:0000313" key="2">
    <source>
        <dbReference type="EnsemblMetazoa" id="GPAI010785-PA"/>
    </source>
</evidence>
<dbReference type="Proteomes" id="UP000092445">
    <property type="component" value="Unassembled WGS sequence"/>
</dbReference>
<proteinExistence type="predicted"/>
<dbReference type="Pfam" id="PF12937">
    <property type="entry name" value="F-box-like"/>
    <property type="match status" value="1"/>
</dbReference>
<dbReference type="InterPro" id="IPR001810">
    <property type="entry name" value="F-box_dom"/>
</dbReference>
<evidence type="ECO:0000313" key="3">
    <source>
        <dbReference type="Proteomes" id="UP000092445"/>
    </source>
</evidence>
<dbReference type="EnsemblMetazoa" id="GPAI010785-RA">
    <property type="protein sequence ID" value="GPAI010785-PA"/>
    <property type="gene ID" value="GPAI010785"/>
</dbReference>
<reference evidence="2" key="2">
    <citation type="submission" date="2020-05" db="UniProtKB">
        <authorList>
            <consortium name="EnsemblMetazoa"/>
        </authorList>
    </citation>
    <scope>IDENTIFICATION</scope>
    <source>
        <strain evidence="2">IAEA</strain>
    </source>
</reference>
<keyword evidence="3" id="KW-1185">Reference proteome</keyword>
<organism evidence="2 3">
    <name type="scientific">Glossina pallidipes</name>
    <name type="common">Tsetse fly</name>
    <dbReference type="NCBI Taxonomy" id="7398"/>
    <lineage>
        <taxon>Eukaryota</taxon>
        <taxon>Metazoa</taxon>
        <taxon>Ecdysozoa</taxon>
        <taxon>Arthropoda</taxon>
        <taxon>Hexapoda</taxon>
        <taxon>Insecta</taxon>
        <taxon>Pterygota</taxon>
        <taxon>Neoptera</taxon>
        <taxon>Endopterygota</taxon>
        <taxon>Diptera</taxon>
        <taxon>Brachycera</taxon>
        <taxon>Muscomorpha</taxon>
        <taxon>Hippoboscoidea</taxon>
        <taxon>Glossinidae</taxon>
        <taxon>Glossina</taxon>
    </lineage>
</organism>
<reference evidence="3" key="1">
    <citation type="submission" date="2014-03" db="EMBL/GenBank/DDBJ databases">
        <authorList>
            <person name="Aksoy S."/>
            <person name="Warren W."/>
            <person name="Wilson R.K."/>
        </authorList>
    </citation>
    <scope>NUCLEOTIDE SEQUENCE [LARGE SCALE GENOMIC DNA]</scope>
    <source>
        <strain evidence="3">IAEA</strain>
    </source>
</reference>
<accession>A0A1A9ZCV1</accession>
<dbReference type="AlphaFoldDB" id="A0A1A9ZCV1"/>
<feature type="domain" description="F-box" evidence="1">
    <location>
        <begin position="23"/>
        <end position="60"/>
    </location>
</feature>
<dbReference type="VEuPathDB" id="VectorBase:GPAI010785"/>
<dbReference type="InterPro" id="IPR032675">
    <property type="entry name" value="LRR_dom_sf"/>
</dbReference>
<protein>
    <submittedName>
        <fullName evidence="2">F-box domain-containing protein</fullName>
    </submittedName>
</protein>
<dbReference type="SUPFAM" id="SSF52058">
    <property type="entry name" value="L domain-like"/>
    <property type="match status" value="1"/>
</dbReference>
<sequence length="435" mass="50241">MPSMEATDTFPNIRDVSSTTALALPYEMWVQIFSCSSRAHLQQINLACKDWCQLARGPQLKRPDVIQLKVWKLSTLSVLNNLLPKLEQLDLTTCYPQTGETADLNQFLKLKALSMPSCCVGLLQPQTWSSLTQMLKIHLEKLIMNIDPYVGDYLNVLAANVSSLRWLRIQFRFRRGADLTLRDNFRETFKMFTQLEHRVRATVCKSDCLQSLELWSGDVTETIIKQLNLLSGKIRRLVLCDDIESNPQDFIDGINRKTSKTLTQLKFSVLSLTRDDFCGLIRRLPNLISLDVMGSEIIITDQVMGYVFRYLIHLRHLALPACVSEDDIEQFCSGRKIITITNLKKLHTLKSCFCPIRIFLISNKNVKFYVLIELKLLACLRTRKMSVPRHADMSDNFPAFAELFLHFETDSDDIQEMLNINPRLWFKLNYFIDEN</sequence>
<evidence type="ECO:0000259" key="1">
    <source>
        <dbReference type="Pfam" id="PF12937"/>
    </source>
</evidence>
<dbReference type="Gene3D" id="3.80.10.10">
    <property type="entry name" value="Ribonuclease Inhibitor"/>
    <property type="match status" value="2"/>
</dbReference>